<reference evidence="2" key="2">
    <citation type="submission" date="2025-08" db="UniProtKB">
        <authorList>
            <consortium name="Ensembl"/>
        </authorList>
    </citation>
    <scope>IDENTIFICATION</scope>
</reference>
<evidence type="ECO:0000313" key="3">
    <source>
        <dbReference type="Proteomes" id="UP000028761"/>
    </source>
</evidence>
<keyword evidence="1" id="KW-0812">Transmembrane</keyword>
<dbReference type="Ensembl" id="ENSPANT00000071623.1">
    <property type="protein sequence ID" value="ENSPANP00000058879.1"/>
    <property type="gene ID" value="ENSPANG00000049203.1"/>
</dbReference>
<dbReference type="PANTHER" id="PTHR12138:SF162">
    <property type="entry name" value="CHROMOSOME UNDETERMINED SCAFFOLD_275, WHOLE GENOME SHOTGUN SEQUENCE"/>
    <property type="match status" value="1"/>
</dbReference>
<accession>A0A8I5P245</accession>
<sequence length="149" mass="15935">MASAEFWPGGFSISSNCYKIQLEISFACGLFPVLLAALLKVLCEVRQKRLGKGPSELPGVFLLPPLPLRYAGLSKLTELQNLALSPGLECSGMISAQCNLHPPGSRNSPALASQVAGTTGAHYHAQVILFVFLTEFHHVSQDGLDLLTS</sequence>
<dbReference type="AlphaFoldDB" id="A0A8I5P245"/>
<keyword evidence="1" id="KW-0472">Membrane</keyword>
<keyword evidence="3" id="KW-1185">Reference proteome</keyword>
<dbReference type="GeneTree" id="ENSGT01150000286943"/>
<dbReference type="PANTHER" id="PTHR12138">
    <property type="entry name" value="PRIMATE-EXPANDED PROTEIN FAMILY"/>
    <property type="match status" value="1"/>
</dbReference>
<dbReference type="Proteomes" id="UP000028761">
    <property type="component" value="Chromosome 2"/>
</dbReference>
<evidence type="ECO:0000256" key="1">
    <source>
        <dbReference type="SAM" id="Phobius"/>
    </source>
</evidence>
<organism evidence="2 3">
    <name type="scientific">Papio anubis</name>
    <name type="common">Olive baboon</name>
    <dbReference type="NCBI Taxonomy" id="9555"/>
    <lineage>
        <taxon>Eukaryota</taxon>
        <taxon>Metazoa</taxon>
        <taxon>Chordata</taxon>
        <taxon>Craniata</taxon>
        <taxon>Vertebrata</taxon>
        <taxon>Euteleostomi</taxon>
        <taxon>Mammalia</taxon>
        <taxon>Eutheria</taxon>
        <taxon>Euarchontoglires</taxon>
        <taxon>Primates</taxon>
        <taxon>Haplorrhini</taxon>
        <taxon>Catarrhini</taxon>
        <taxon>Cercopithecidae</taxon>
        <taxon>Cercopithecinae</taxon>
        <taxon>Papio</taxon>
    </lineage>
</organism>
<keyword evidence="1" id="KW-1133">Transmembrane helix</keyword>
<protein>
    <submittedName>
        <fullName evidence="2">Uncharacterized protein</fullName>
    </submittedName>
</protein>
<feature type="transmembrane region" description="Helical" evidence="1">
    <location>
        <begin position="20"/>
        <end position="42"/>
    </location>
</feature>
<name>A0A8I5P245_PAPAN</name>
<evidence type="ECO:0000313" key="2">
    <source>
        <dbReference type="Ensembl" id="ENSPANP00000058879.1"/>
    </source>
</evidence>
<proteinExistence type="predicted"/>
<reference evidence="2" key="3">
    <citation type="submission" date="2025-09" db="UniProtKB">
        <authorList>
            <consortium name="Ensembl"/>
        </authorList>
    </citation>
    <scope>IDENTIFICATION</scope>
</reference>
<reference evidence="2 3" key="1">
    <citation type="submission" date="2012-03" db="EMBL/GenBank/DDBJ databases">
        <title>Whole Genome Assembly of Papio anubis.</title>
        <authorList>
            <person name="Liu Y.L."/>
            <person name="Abraham K.A."/>
            <person name="Akbar H.A."/>
            <person name="Ali S.A."/>
            <person name="Anosike U.A."/>
            <person name="Aqrawi P.A."/>
            <person name="Arias F.A."/>
            <person name="Attaway T.A."/>
            <person name="Awwad R.A."/>
            <person name="Babu C.B."/>
            <person name="Bandaranaike D.B."/>
            <person name="Battles P.B."/>
            <person name="Bell A.B."/>
            <person name="Beltran B.B."/>
            <person name="Berhane-Mersha D.B."/>
            <person name="Bess C.B."/>
            <person name="Bickham C.B."/>
            <person name="Bolden T.B."/>
            <person name="Carter K.C."/>
            <person name="Chau D.C."/>
            <person name="Chavez A.C."/>
            <person name="Clerc-Blankenburg K.C."/>
            <person name="Coyle M.C."/>
            <person name="Dao M.D."/>
            <person name="Davila M.L.D."/>
            <person name="Davy-Carroll L.D."/>
            <person name="Denson S.D."/>
            <person name="Dinh H.D."/>
            <person name="Fernandez S.F."/>
            <person name="Fernando P.F."/>
            <person name="Forbes L.F."/>
            <person name="Francis C.F."/>
            <person name="Francisco L.F."/>
            <person name="Fu Q.F."/>
            <person name="Garcia-Iii R.G."/>
            <person name="Garrett T.G."/>
            <person name="Gross S.G."/>
            <person name="Gubbala S.G."/>
            <person name="Hirani K.H."/>
            <person name="Hogues M.H."/>
            <person name="Hollins B.H."/>
            <person name="Jackson L.J."/>
            <person name="Javaid M.J."/>
            <person name="Jhangiani S.J."/>
            <person name="Johnson A.J."/>
            <person name="Johnson B.J."/>
            <person name="Jones J.J."/>
            <person name="Joshi V.J."/>
            <person name="Kalu J.K."/>
            <person name="Khan N.K."/>
            <person name="Korchina V.K."/>
            <person name="Kovar C.K."/>
            <person name="Lago L.L."/>
            <person name="Lara F.L."/>
            <person name="Le T.-K.L."/>
            <person name="Lee S.L."/>
            <person name="Legall-Iii F.L."/>
            <person name="Lemon S.L."/>
            <person name="Liu J.L."/>
            <person name="Liu Y.-S.L."/>
            <person name="Liyanage D.L."/>
            <person name="Lopez J.L."/>
            <person name="Lorensuhewa L.L."/>
            <person name="Mata R.M."/>
            <person name="Mathew T.M."/>
            <person name="Mercado C.M."/>
            <person name="Mercado I.M."/>
            <person name="Morales K.M."/>
            <person name="Morgan M.M."/>
            <person name="Munidasa M.M."/>
            <person name="Ngo D.N."/>
            <person name="Nguyen L.N."/>
            <person name="Nguyen T.N."/>
            <person name="Nguyen N.N."/>
            <person name="Obregon M.O."/>
            <person name="Okwuonu G.O."/>
            <person name="Ongeri F.O."/>
            <person name="Onwere C.O."/>
            <person name="Osifeso I.O."/>
            <person name="Parra A.P."/>
            <person name="Patil S.P."/>
            <person name="Perez A.P."/>
            <person name="Perez Y.P."/>
            <person name="Pham C.P."/>
            <person name="Pu L.-L.P."/>
            <person name="Puazo M.P."/>
            <person name="Quiroz J.Q."/>
            <person name="Rouhana J.R."/>
            <person name="Ruiz M.R."/>
            <person name="Ruiz S.-J.R."/>
            <person name="Saada N.S."/>
            <person name="Santibanez J.S."/>
            <person name="Scheel M.S."/>
            <person name="Schneider B.S."/>
            <person name="Simmons D.S."/>
            <person name="Sisson I.S."/>
            <person name="Tang L.-Y.T."/>
            <person name="Thornton R.T."/>
            <person name="Tisius J.T."/>
            <person name="Toledanes G.T."/>
            <person name="Trejos Z.T."/>
            <person name="Usmani K.U."/>
            <person name="Varghese R.V."/>
            <person name="Vattathil S.V."/>
            <person name="Vee V.V."/>
            <person name="Walker D.W."/>
            <person name="Weissenberger G.W."/>
            <person name="White C.W."/>
            <person name="Williams A.W."/>
            <person name="Woodworth J.W."/>
            <person name="Wright R.W."/>
            <person name="Zhu Y.Z."/>
            <person name="Han Y.H."/>
            <person name="Newsham I.N."/>
            <person name="Nazareth L.N."/>
            <person name="Worley K.W."/>
            <person name="Muzny D.M."/>
            <person name="Rogers J.R."/>
            <person name="Gibbs R.G."/>
        </authorList>
    </citation>
    <scope>NUCLEOTIDE SEQUENCE [LARGE SCALE GENOMIC DNA]</scope>
</reference>